<dbReference type="Proteomes" id="UP000663869">
    <property type="component" value="Unassembled WGS sequence"/>
</dbReference>
<feature type="chain" id="PRO_5032514677" description="BD-FAE-like domain-containing protein" evidence="2">
    <location>
        <begin position="18"/>
        <end position="490"/>
    </location>
</feature>
<gene>
    <name evidence="4" type="ORF">FME351_LOCUS32609</name>
</gene>
<dbReference type="AlphaFoldDB" id="A0A819AD29"/>
<dbReference type="EMBL" id="CAJNYU010004668">
    <property type="protein sequence ID" value="CAF3783096.1"/>
    <property type="molecule type" value="Genomic_DNA"/>
</dbReference>
<keyword evidence="1" id="KW-0378">Hydrolase</keyword>
<dbReference type="Gene3D" id="3.40.50.1820">
    <property type="entry name" value="alpha/beta hydrolase"/>
    <property type="match status" value="1"/>
</dbReference>
<dbReference type="PANTHER" id="PTHR48081">
    <property type="entry name" value="AB HYDROLASE SUPERFAMILY PROTEIN C4A8.06C"/>
    <property type="match status" value="1"/>
</dbReference>
<comment type="caution">
    <text evidence="4">The sequence shown here is derived from an EMBL/GenBank/DDBJ whole genome shotgun (WGS) entry which is preliminary data.</text>
</comment>
<keyword evidence="2" id="KW-0732">Signal</keyword>
<proteinExistence type="predicted"/>
<dbReference type="InterPro" id="IPR050300">
    <property type="entry name" value="GDXG_lipolytic_enzyme"/>
</dbReference>
<feature type="signal peptide" evidence="2">
    <location>
        <begin position="1"/>
        <end position="17"/>
    </location>
</feature>
<name>A0A819AD29_9BILA</name>
<sequence>MFACILLVLIFSSFSRKETIFFTIIYRTNVSDVNLPAMIDLDSLANIVNNNFGLVNVNINMAQFVPMSINQNVKKREIIKYVNLCRNEETNPMGDLFIAHVSAVYPLNYNIGTHQKHLFKKIKLYNTAAYRSFNIPIKFVDGQTIPVKMNFCSFQHISLSISSSARNIQKRHSKTMTYNDTIYSIPKFILSKSWNENITLNTNNKTRYGSCQGGLYPNDEKCVAYTYGPDPIQVIECHLPKGPYAPLVVLLIHGGFWSAKYNRSLEDAVGNDLLRFKTVVCNLDYRSIGNDGGYPNTFYDVANGTDLIRTIAEEHGFNSDRIIVVGHSAGGQLGGYITGRFRLKSNQPGYSTNPVRPIAFVSQAGVNNLWDGCDHAEETGSGAVISFLGGKYQMYPERYVFSSLAASSNLSIKVQYPSQFLPLEVPMQVITGSADITVPISQTITLAEQAKFAGDNCTEVIVEGEDHFVHLNISSKSWNRTLTFVLSFIH</sequence>
<evidence type="ECO:0000313" key="4">
    <source>
        <dbReference type="EMBL" id="CAF3783096.1"/>
    </source>
</evidence>
<protein>
    <recommendedName>
        <fullName evidence="3">BD-FAE-like domain-containing protein</fullName>
    </recommendedName>
</protein>
<dbReference type="InterPro" id="IPR029058">
    <property type="entry name" value="AB_hydrolase_fold"/>
</dbReference>
<accession>A0A819AD29</accession>
<evidence type="ECO:0000259" key="3">
    <source>
        <dbReference type="Pfam" id="PF20434"/>
    </source>
</evidence>
<feature type="domain" description="BD-FAE-like" evidence="3">
    <location>
        <begin position="247"/>
        <end position="448"/>
    </location>
</feature>
<dbReference type="Pfam" id="PF20434">
    <property type="entry name" value="BD-FAE"/>
    <property type="match status" value="1"/>
</dbReference>
<dbReference type="GO" id="GO:0016787">
    <property type="term" value="F:hydrolase activity"/>
    <property type="evidence" value="ECO:0007669"/>
    <property type="project" value="UniProtKB-KW"/>
</dbReference>
<dbReference type="SUPFAM" id="SSF53474">
    <property type="entry name" value="alpha/beta-Hydrolases"/>
    <property type="match status" value="1"/>
</dbReference>
<evidence type="ECO:0000313" key="5">
    <source>
        <dbReference type="Proteomes" id="UP000663869"/>
    </source>
</evidence>
<reference evidence="4" key="1">
    <citation type="submission" date="2021-02" db="EMBL/GenBank/DDBJ databases">
        <authorList>
            <person name="Nowell W R."/>
        </authorList>
    </citation>
    <scope>NUCLEOTIDE SEQUENCE</scope>
</reference>
<evidence type="ECO:0000256" key="2">
    <source>
        <dbReference type="SAM" id="SignalP"/>
    </source>
</evidence>
<dbReference type="InterPro" id="IPR049492">
    <property type="entry name" value="BD-FAE-like_dom"/>
</dbReference>
<evidence type="ECO:0000256" key="1">
    <source>
        <dbReference type="ARBA" id="ARBA00022801"/>
    </source>
</evidence>
<organism evidence="4 5">
    <name type="scientific">Rotaria socialis</name>
    <dbReference type="NCBI Taxonomy" id="392032"/>
    <lineage>
        <taxon>Eukaryota</taxon>
        <taxon>Metazoa</taxon>
        <taxon>Spiralia</taxon>
        <taxon>Gnathifera</taxon>
        <taxon>Rotifera</taxon>
        <taxon>Eurotatoria</taxon>
        <taxon>Bdelloidea</taxon>
        <taxon>Philodinida</taxon>
        <taxon>Philodinidae</taxon>
        <taxon>Rotaria</taxon>
    </lineage>
</organism>